<organism evidence="3 4">
    <name type="scientific">Enterobacter hormaechei</name>
    <dbReference type="NCBI Taxonomy" id="158836"/>
    <lineage>
        <taxon>Bacteria</taxon>
        <taxon>Pseudomonadati</taxon>
        <taxon>Pseudomonadota</taxon>
        <taxon>Gammaproteobacteria</taxon>
        <taxon>Enterobacterales</taxon>
        <taxon>Enterobacteriaceae</taxon>
        <taxon>Enterobacter</taxon>
        <taxon>Enterobacter cloacae complex</taxon>
    </lineage>
</organism>
<dbReference type="OrthoDB" id="6240846at2"/>
<feature type="domain" description="HTH cro/C1-type" evidence="2">
    <location>
        <begin position="78"/>
        <end position="133"/>
    </location>
</feature>
<dbReference type="STRING" id="301102.BFV66_11650"/>
<accession>A0A2G5A843</accession>
<dbReference type="CDD" id="cd00093">
    <property type="entry name" value="HTH_XRE"/>
    <property type="match status" value="1"/>
</dbReference>
<dbReference type="SUPFAM" id="SSF47413">
    <property type="entry name" value="lambda repressor-like DNA-binding domains"/>
    <property type="match status" value="1"/>
</dbReference>
<evidence type="ECO:0000256" key="1">
    <source>
        <dbReference type="SAM" id="MobiDB-lite"/>
    </source>
</evidence>
<sequence length="145" mass="16172">MKTPNEAESELLQTLAQVRSVNKKRHHDEAEDPDKPSVVKRQRVTQGLTRISTLDRQAVLHAAIRDILLGKITQGEALKRLRVEVLGLKQDEYAKLVSVSRKTLSDVENNRGNYSADVINKIFKPFGLQTGLVPVSKSLIASLFS</sequence>
<proteinExistence type="predicted"/>
<dbReference type="SMART" id="SM00530">
    <property type="entry name" value="HTH_XRE"/>
    <property type="match status" value="1"/>
</dbReference>
<dbReference type="EMBL" id="NEEW01000001">
    <property type="protein sequence ID" value="PJD89444.1"/>
    <property type="molecule type" value="Genomic_DNA"/>
</dbReference>
<evidence type="ECO:0000259" key="2">
    <source>
        <dbReference type="PROSITE" id="PS50943"/>
    </source>
</evidence>
<evidence type="ECO:0000313" key="3">
    <source>
        <dbReference type="EMBL" id="PJD89444.1"/>
    </source>
</evidence>
<dbReference type="RefSeq" id="WP_045333654.1">
    <property type="nucleotide sequence ID" value="NZ_CP031571.1"/>
</dbReference>
<dbReference type="InterPro" id="IPR001387">
    <property type="entry name" value="Cro/C1-type_HTH"/>
</dbReference>
<evidence type="ECO:0000313" key="4">
    <source>
        <dbReference type="Proteomes" id="UP000229974"/>
    </source>
</evidence>
<dbReference type="Pfam" id="PF01381">
    <property type="entry name" value="HTH_3"/>
    <property type="match status" value="1"/>
</dbReference>
<dbReference type="InterPro" id="IPR010982">
    <property type="entry name" value="Lambda_DNA-bd_dom_sf"/>
</dbReference>
<dbReference type="Gene3D" id="1.10.260.40">
    <property type="entry name" value="lambda repressor-like DNA-binding domains"/>
    <property type="match status" value="1"/>
</dbReference>
<dbReference type="PROSITE" id="PS50943">
    <property type="entry name" value="HTH_CROC1"/>
    <property type="match status" value="1"/>
</dbReference>
<dbReference type="Proteomes" id="UP000229974">
    <property type="component" value="Unassembled WGS sequence"/>
</dbReference>
<feature type="compositionally biased region" description="Basic and acidic residues" evidence="1">
    <location>
        <begin position="27"/>
        <end position="37"/>
    </location>
</feature>
<protein>
    <submittedName>
        <fullName evidence="3">Transcriptional regulator</fullName>
    </submittedName>
</protein>
<dbReference type="AlphaFoldDB" id="A0A2G5A843"/>
<reference evidence="3 4" key="1">
    <citation type="journal article" date="2017" name="J. Antimicrob. Chemother.">
        <title>Characterization of the population structure, drug resistance mechanisms and plasmids of the community-associated Enterobacter cloacae complex in China.</title>
        <authorList>
            <person name="Zhou K."/>
            <person name="Yu W."/>
            <person name="Cao X."/>
            <person name="Shen P."/>
            <person name="Lu H."/>
            <person name="Luo Q."/>
            <person name="Rossen J.W.A."/>
            <person name="Xiao Y."/>
        </authorList>
    </citation>
    <scope>NUCLEOTIDE SEQUENCE [LARGE SCALE GENOMIC DNA]</scope>
    <source>
        <strain evidence="3 4">ECC904</strain>
    </source>
</reference>
<name>A0A2G5A843_9ENTR</name>
<gene>
    <name evidence="3" type="ORF">B9Q30_02695</name>
</gene>
<dbReference type="GO" id="GO:0003677">
    <property type="term" value="F:DNA binding"/>
    <property type="evidence" value="ECO:0007669"/>
    <property type="project" value="InterPro"/>
</dbReference>
<comment type="caution">
    <text evidence="3">The sequence shown here is derived from an EMBL/GenBank/DDBJ whole genome shotgun (WGS) entry which is preliminary data.</text>
</comment>
<feature type="region of interest" description="Disordered" evidence="1">
    <location>
        <begin position="20"/>
        <end position="39"/>
    </location>
</feature>